<keyword evidence="6" id="KW-0482">Metalloprotease</keyword>
<dbReference type="InterPro" id="IPR016047">
    <property type="entry name" value="M23ase_b-sheet_dom"/>
</dbReference>
<dbReference type="AlphaFoldDB" id="A0A6L1L077"/>
<dbReference type="Pfam" id="PF18059">
    <property type="entry name" value="Csd3_N"/>
    <property type="match status" value="1"/>
</dbReference>
<accession>A0A6L1L077</accession>
<name>A0A6L1L077_CAMLA</name>
<reference evidence="10 11" key="1">
    <citation type="submission" date="2018-05" db="EMBL/GenBank/DDBJ databases">
        <authorList>
            <consortium name="PulseNet: The National Subtyping Network for Foodborne Disease Surveillance"/>
            <person name="Tarr C.L."/>
            <person name="Trees E."/>
            <person name="Katz L.S."/>
            <person name="Carleton-Romer H.A."/>
            <person name="Stroika S."/>
            <person name="Kucerova Z."/>
            <person name="Roache K.F."/>
            <person name="Sabol A.L."/>
            <person name="Besser J."/>
            <person name="Gerner-Smidt P."/>
        </authorList>
    </citation>
    <scope>NUCLEOTIDE SEQUENCE [LARGE SCALE GENOMIC DNA]</scope>
    <source>
        <strain evidence="10 11">D5625</strain>
    </source>
</reference>
<comment type="cofactor">
    <cofactor evidence="1">
        <name>Zn(2+)</name>
        <dbReference type="ChEBI" id="CHEBI:29105"/>
    </cofactor>
</comment>
<evidence type="ECO:0000313" key="10">
    <source>
        <dbReference type="EMBL" id="EAK9994095.1"/>
    </source>
</evidence>
<dbReference type="InterPro" id="IPR011055">
    <property type="entry name" value="Dup_hybrid_motif"/>
</dbReference>
<dbReference type="GO" id="GO:0004222">
    <property type="term" value="F:metalloendopeptidase activity"/>
    <property type="evidence" value="ECO:0007669"/>
    <property type="project" value="TreeGrafter"/>
</dbReference>
<dbReference type="EMBL" id="AACKNS010000004">
    <property type="protein sequence ID" value="EAK9994095.1"/>
    <property type="molecule type" value="Genomic_DNA"/>
</dbReference>
<dbReference type="PANTHER" id="PTHR21666:SF288">
    <property type="entry name" value="CELL DIVISION PROTEIN YTFB"/>
    <property type="match status" value="1"/>
</dbReference>
<evidence type="ECO:0000256" key="6">
    <source>
        <dbReference type="ARBA" id="ARBA00023049"/>
    </source>
</evidence>
<evidence type="ECO:0000256" key="1">
    <source>
        <dbReference type="ARBA" id="ARBA00001947"/>
    </source>
</evidence>
<dbReference type="InterPro" id="IPR050570">
    <property type="entry name" value="Cell_wall_metabolism_enzyme"/>
</dbReference>
<dbReference type="GO" id="GO:0006508">
    <property type="term" value="P:proteolysis"/>
    <property type="evidence" value="ECO:0007669"/>
    <property type="project" value="UniProtKB-KW"/>
</dbReference>
<evidence type="ECO:0000256" key="5">
    <source>
        <dbReference type="ARBA" id="ARBA00022833"/>
    </source>
</evidence>
<sequence>MKKIFISLLISIKLFAISSVEELSWENGKTLLDFLQDHSIPLNLYYNLDTEDKELSAEITSGIKYQMLKDEQGELEQVLIPISDDLQIHIYKNNENKFVLSFTPISYTKEKRTIRVAINNSAYQDVYDESGSVTLARAMVRAFKNSVNFKNVRKGDSVVLIYEQKRRLGRLFGDINIQAALANIRGKEYSVFLYKDSYYNAQGKELENFFLTKPVKYTRISDRFTRARYHPILKRYRAHLGIDYAAPTGTPVKSAGDGTISFVGTKGGYGKVVQVKHVSGYMTLYAHLSRFAKIKRGQKVKQGQVIAYVGSTGMSTGPHLHFGLYLNNKAINPETIVKIPKSSLSGKNKEEFLKMAKEYENRLQSIDENYKNPPKEQNIENSMEL</sequence>
<evidence type="ECO:0000256" key="7">
    <source>
        <dbReference type="SAM" id="MobiDB-lite"/>
    </source>
</evidence>
<gene>
    <name evidence="10" type="ORF">A9458_04445</name>
</gene>
<dbReference type="Pfam" id="PF01551">
    <property type="entry name" value="Peptidase_M23"/>
    <property type="match status" value="1"/>
</dbReference>
<dbReference type="PANTHER" id="PTHR21666">
    <property type="entry name" value="PEPTIDASE-RELATED"/>
    <property type="match status" value="1"/>
</dbReference>
<feature type="compositionally biased region" description="Basic and acidic residues" evidence="7">
    <location>
        <begin position="368"/>
        <end position="378"/>
    </location>
</feature>
<dbReference type="InterPro" id="IPR040653">
    <property type="entry name" value="Csd3_N"/>
</dbReference>
<dbReference type="Proteomes" id="UP000476009">
    <property type="component" value="Unassembled WGS sequence"/>
</dbReference>
<evidence type="ECO:0000259" key="9">
    <source>
        <dbReference type="Pfam" id="PF18059"/>
    </source>
</evidence>
<protein>
    <submittedName>
        <fullName evidence="10">M23 family peptidase</fullName>
    </submittedName>
</protein>
<keyword evidence="2" id="KW-0645">Protease</keyword>
<feature type="domain" description="M23ase beta-sheet core" evidence="8">
    <location>
        <begin position="238"/>
        <end position="333"/>
    </location>
</feature>
<dbReference type="GO" id="GO:0046872">
    <property type="term" value="F:metal ion binding"/>
    <property type="evidence" value="ECO:0007669"/>
    <property type="project" value="UniProtKB-KW"/>
</dbReference>
<keyword evidence="3" id="KW-0479">Metal-binding</keyword>
<organism evidence="10 11">
    <name type="scientific">Campylobacter lari</name>
    <dbReference type="NCBI Taxonomy" id="201"/>
    <lineage>
        <taxon>Bacteria</taxon>
        <taxon>Pseudomonadati</taxon>
        <taxon>Campylobacterota</taxon>
        <taxon>Epsilonproteobacteria</taxon>
        <taxon>Campylobacterales</taxon>
        <taxon>Campylobacteraceae</taxon>
        <taxon>Campylobacter</taxon>
    </lineage>
</organism>
<evidence type="ECO:0000256" key="2">
    <source>
        <dbReference type="ARBA" id="ARBA00022670"/>
    </source>
</evidence>
<proteinExistence type="predicted"/>
<dbReference type="Gene3D" id="3.10.450.350">
    <property type="match status" value="1"/>
</dbReference>
<evidence type="ECO:0000256" key="4">
    <source>
        <dbReference type="ARBA" id="ARBA00022801"/>
    </source>
</evidence>
<evidence type="ECO:0000259" key="8">
    <source>
        <dbReference type="Pfam" id="PF01551"/>
    </source>
</evidence>
<dbReference type="CDD" id="cd12797">
    <property type="entry name" value="M23_peptidase"/>
    <property type="match status" value="1"/>
</dbReference>
<evidence type="ECO:0000313" key="11">
    <source>
        <dbReference type="Proteomes" id="UP000476009"/>
    </source>
</evidence>
<keyword evidence="4" id="KW-0378">Hydrolase</keyword>
<comment type="caution">
    <text evidence="10">The sequence shown here is derived from an EMBL/GenBank/DDBJ whole genome shotgun (WGS) entry which is preliminary data.</text>
</comment>
<dbReference type="Gene3D" id="2.70.70.10">
    <property type="entry name" value="Glucose Permease (Domain IIA)"/>
    <property type="match status" value="1"/>
</dbReference>
<dbReference type="SUPFAM" id="SSF51261">
    <property type="entry name" value="Duplicated hybrid motif"/>
    <property type="match status" value="1"/>
</dbReference>
<feature type="domain" description="Csd3 N-terminal" evidence="9">
    <location>
        <begin position="23"/>
        <end position="105"/>
    </location>
</feature>
<evidence type="ECO:0000256" key="3">
    <source>
        <dbReference type="ARBA" id="ARBA00022723"/>
    </source>
</evidence>
<keyword evidence="5" id="KW-0862">Zinc</keyword>
<feature type="region of interest" description="Disordered" evidence="7">
    <location>
        <begin position="366"/>
        <end position="385"/>
    </location>
</feature>